<protein>
    <submittedName>
        <fullName evidence="3">4'-phosphopantetheinyl transferase superfamily protein</fullName>
    </submittedName>
</protein>
<keyword evidence="4" id="KW-1185">Reference proteome</keyword>
<organism evidence="3 4">
    <name type="scientific">Aquimarina algiphila</name>
    <dbReference type="NCBI Taxonomy" id="2047982"/>
    <lineage>
        <taxon>Bacteria</taxon>
        <taxon>Pseudomonadati</taxon>
        <taxon>Bacteroidota</taxon>
        <taxon>Flavobacteriia</taxon>
        <taxon>Flavobacteriales</taxon>
        <taxon>Flavobacteriaceae</taxon>
        <taxon>Aquimarina</taxon>
    </lineage>
</organism>
<sequence length="181" mass="21025">MIGNDIVDLALSRTESNWKRKGWVQKIFTAIEQHYIFEADHPEIQVWKFWSMKEAVYKAHQRRFGHPPKYNPKDFNCTLGGEVMIDKCVYKTSTIITEKYIYSIAKASNIEYDTQIFDETLRMHPLLLQKIAENYKIDSSIVTIKKDGNGIPMVRIDQKAEDIPISITHHGQYSAFVIGLE</sequence>
<dbReference type="OrthoDB" id="663853at2"/>
<dbReference type="InterPro" id="IPR037143">
    <property type="entry name" value="4-PPantetheinyl_Trfase_dom_sf"/>
</dbReference>
<comment type="caution">
    <text evidence="3">The sequence shown here is derived from an EMBL/GenBank/DDBJ whole genome shotgun (WGS) entry which is preliminary data.</text>
</comment>
<evidence type="ECO:0000256" key="1">
    <source>
        <dbReference type="ARBA" id="ARBA00022679"/>
    </source>
</evidence>
<dbReference type="Proteomes" id="UP000318833">
    <property type="component" value="Unassembled WGS sequence"/>
</dbReference>
<evidence type="ECO:0000313" key="3">
    <source>
        <dbReference type="EMBL" id="TSE03510.1"/>
    </source>
</evidence>
<evidence type="ECO:0000259" key="2">
    <source>
        <dbReference type="Pfam" id="PF01648"/>
    </source>
</evidence>
<dbReference type="RefSeq" id="WP_143918959.1">
    <property type="nucleotide sequence ID" value="NZ_CANMIK010000102.1"/>
</dbReference>
<dbReference type="Gene3D" id="3.90.470.20">
    <property type="entry name" value="4'-phosphopantetheinyl transferase domain"/>
    <property type="match status" value="1"/>
</dbReference>
<reference evidence="3 4" key="1">
    <citation type="submission" date="2019-07" db="EMBL/GenBank/DDBJ databases">
        <title>The draft genome sequence of Aquimarina algiphila M91.</title>
        <authorList>
            <person name="Meng X."/>
        </authorList>
    </citation>
    <scope>NUCLEOTIDE SEQUENCE [LARGE SCALE GENOMIC DNA]</scope>
    <source>
        <strain evidence="3 4">M91</strain>
    </source>
</reference>
<dbReference type="SUPFAM" id="SSF56214">
    <property type="entry name" value="4'-phosphopantetheinyl transferase"/>
    <property type="match status" value="1"/>
</dbReference>
<gene>
    <name evidence="3" type="ORF">FOF46_29075</name>
</gene>
<name>A0A554VAZ8_9FLAO</name>
<feature type="domain" description="4'-phosphopantetheinyl transferase" evidence="2">
    <location>
        <begin position="2"/>
        <end position="66"/>
    </location>
</feature>
<dbReference type="GO" id="GO:0000287">
    <property type="term" value="F:magnesium ion binding"/>
    <property type="evidence" value="ECO:0007669"/>
    <property type="project" value="InterPro"/>
</dbReference>
<dbReference type="InterPro" id="IPR008278">
    <property type="entry name" value="4-PPantetheinyl_Trfase_dom"/>
</dbReference>
<dbReference type="EMBL" id="VLNR01000107">
    <property type="protein sequence ID" value="TSE03510.1"/>
    <property type="molecule type" value="Genomic_DNA"/>
</dbReference>
<dbReference type="Pfam" id="PF01648">
    <property type="entry name" value="ACPS"/>
    <property type="match status" value="1"/>
</dbReference>
<accession>A0A554VAZ8</accession>
<proteinExistence type="predicted"/>
<keyword evidence="1 3" id="KW-0808">Transferase</keyword>
<evidence type="ECO:0000313" key="4">
    <source>
        <dbReference type="Proteomes" id="UP000318833"/>
    </source>
</evidence>
<dbReference type="AlphaFoldDB" id="A0A554VAZ8"/>
<dbReference type="GO" id="GO:0008897">
    <property type="term" value="F:holo-[acyl-carrier-protein] synthase activity"/>
    <property type="evidence" value="ECO:0007669"/>
    <property type="project" value="InterPro"/>
</dbReference>